<feature type="region of interest" description="Disordered" evidence="1">
    <location>
        <begin position="32"/>
        <end position="235"/>
    </location>
</feature>
<evidence type="ECO:0000313" key="3">
    <source>
        <dbReference type="Proteomes" id="UP000799441"/>
    </source>
</evidence>
<dbReference type="AlphaFoldDB" id="A0A9P4UKB3"/>
<dbReference type="InterPro" id="IPR021641">
    <property type="entry name" value="DUF3245"/>
</dbReference>
<evidence type="ECO:0000313" key="2">
    <source>
        <dbReference type="EMBL" id="KAF2718857.1"/>
    </source>
</evidence>
<reference evidence="2" key="1">
    <citation type="journal article" date="2020" name="Stud. Mycol.">
        <title>101 Dothideomycetes genomes: a test case for predicting lifestyles and emergence of pathogens.</title>
        <authorList>
            <person name="Haridas S."/>
            <person name="Albert R."/>
            <person name="Binder M."/>
            <person name="Bloem J."/>
            <person name="Labutti K."/>
            <person name="Salamov A."/>
            <person name="Andreopoulos B."/>
            <person name="Baker S."/>
            <person name="Barry K."/>
            <person name="Bills G."/>
            <person name="Bluhm B."/>
            <person name="Cannon C."/>
            <person name="Castanera R."/>
            <person name="Culley D."/>
            <person name="Daum C."/>
            <person name="Ezra D."/>
            <person name="Gonzalez J."/>
            <person name="Henrissat B."/>
            <person name="Kuo A."/>
            <person name="Liang C."/>
            <person name="Lipzen A."/>
            <person name="Lutzoni F."/>
            <person name="Magnuson J."/>
            <person name="Mondo S."/>
            <person name="Nolan M."/>
            <person name="Ohm R."/>
            <person name="Pangilinan J."/>
            <person name="Park H.-J."/>
            <person name="Ramirez L."/>
            <person name="Alfaro M."/>
            <person name="Sun H."/>
            <person name="Tritt A."/>
            <person name="Yoshinaga Y."/>
            <person name="Zwiers L.-H."/>
            <person name="Turgeon B."/>
            <person name="Goodwin S."/>
            <person name="Spatafora J."/>
            <person name="Crous P."/>
            <person name="Grigoriev I."/>
        </authorList>
    </citation>
    <scope>NUCLEOTIDE SEQUENCE</scope>
    <source>
        <strain evidence="2">CBS 116435</strain>
    </source>
</reference>
<dbReference type="Proteomes" id="UP000799441">
    <property type="component" value="Unassembled WGS sequence"/>
</dbReference>
<dbReference type="EMBL" id="MU003819">
    <property type="protein sequence ID" value="KAF2718857.1"/>
    <property type="molecule type" value="Genomic_DNA"/>
</dbReference>
<dbReference type="Pfam" id="PF11595">
    <property type="entry name" value="DUF3245"/>
    <property type="match status" value="1"/>
</dbReference>
<feature type="compositionally biased region" description="Basic and acidic residues" evidence="1">
    <location>
        <begin position="52"/>
        <end position="63"/>
    </location>
</feature>
<gene>
    <name evidence="2" type="ORF">K431DRAFT_287316</name>
</gene>
<organism evidence="2 3">
    <name type="scientific">Polychaeton citri CBS 116435</name>
    <dbReference type="NCBI Taxonomy" id="1314669"/>
    <lineage>
        <taxon>Eukaryota</taxon>
        <taxon>Fungi</taxon>
        <taxon>Dikarya</taxon>
        <taxon>Ascomycota</taxon>
        <taxon>Pezizomycotina</taxon>
        <taxon>Dothideomycetes</taxon>
        <taxon>Dothideomycetidae</taxon>
        <taxon>Capnodiales</taxon>
        <taxon>Capnodiaceae</taxon>
        <taxon>Polychaeton</taxon>
    </lineage>
</organism>
<accession>A0A9P4UKB3</accession>
<keyword evidence="3" id="KW-1185">Reference proteome</keyword>
<evidence type="ECO:0000256" key="1">
    <source>
        <dbReference type="SAM" id="MobiDB-lite"/>
    </source>
</evidence>
<dbReference type="OrthoDB" id="3438340at2759"/>
<protein>
    <submittedName>
        <fullName evidence="2">Uncharacterized protein</fullName>
    </submittedName>
</protein>
<proteinExistence type="predicted"/>
<feature type="compositionally biased region" description="Acidic residues" evidence="1">
    <location>
        <begin position="176"/>
        <end position="188"/>
    </location>
</feature>
<comment type="caution">
    <text evidence="2">The sequence shown here is derived from an EMBL/GenBank/DDBJ whole genome shotgun (WGS) entry which is preliminary data.</text>
</comment>
<name>A0A9P4UKB3_9PEZI</name>
<feature type="compositionally biased region" description="Basic residues" evidence="1">
    <location>
        <begin position="226"/>
        <end position="235"/>
    </location>
</feature>
<sequence>MSKLELDDTLKRIDILLNRQNVALARSQRLIQSWLPKHDDPEKSTTSVEPGHPQDDNEDEFRGMSELAGIGAVVRDDDDGQIGGLRRKKVPSNDKLLEQLLGKKAANAHRKRQDAGRSTLSAKSQGQGSSQGMLPQAPRGRQGGESDEDEEGGRTTSFKSKKAPHAVKSAPTMIREDDDAAAVAEDPDMAVAPKRKASRSLSQSEEEVKPAKKKHGSYLDELLAQKARKKKKKKA</sequence>